<keyword evidence="1" id="KW-0472">Membrane</keyword>
<feature type="transmembrane region" description="Helical" evidence="1">
    <location>
        <begin position="194"/>
        <end position="212"/>
    </location>
</feature>
<accession>A0A011QJF1</accession>
<protein>
    <recommendedName>
        <fullName evidence="4">DUF2868 domain-containing protein</fullName>
    </recommendedName>
</protein>
<dbReference type="EMBL" id="JEMX01000061">
    <property type="protein sequence ID" value="EXI78959.1"/>
    <property type="molecule type" value="Genomic_DNA"/>
</dbReference>
<dbReference type="Pfam" id="PF11067">
    <property type="entry name" value="DUF2868"/>
    <property type="match status" value="1"/>
</dbReference>
<dbReference type="STRING" id="1454003.AW10_02601"/>
<keyword evidence="1" id="KW-1133">Transmembrane helix</keyword>
<proteinExistence type="predicted"/>
<dbReference type="PATRIC" id="fig|1454003.3.peg.2652"/>
<evidence type="ECO:0000313" key="2">
    <source>
        <dbReference type="EMBL" id="EXI78959.1"/>
    </source>
</evidence>
<feature type="transmembrane region" description="Helical" evidence="1">
    <location>
        <begin position="78"/>
        <end position="97"/>
    </location>
</feature>
<sequence>MNERDALLTTAVRAVESVDAERQSWSDEDRAWSSQAAAEAVGEGAPAAVFVACRAQFAVDRLRPRDPGFLRLVDSLRWRGWIGAMVMLVSFIAGLLVDRIGSGQNINLLAPPVLGLLTWNLAVYLLILVSSLRRGGKPASEAGPLRRVLLGFLAGSGRRLRQRGVLMPTPVQPRLLSDWSQIVAPLYAARVARLLHFSAALFAAGIIAGLYLRGLAFEYRAGWESTFLGAEAVHRLLSVLLAPGLWLTGSVLPEVDGLAAIRFGVLPATENAAPWLHLLAATLLIVVIVPRVALGIASGLLERHRSSRLLGDFGDPYYQRLLHGYQTGPAHLSVIPYSYHPATATITGLQRLLGRVFGDNAQIEWATPVNYGEEEAPRTAMQCEGRTPVVALFSLVATPEREAQGAFLRAVRAREGAGPLLVLVDEAPWRARFDPDPRRIEQRRAAWRSELADLAELGLTPVFLDLAQPDLRTAQDEIERRLEGST</sequence>
<feature type="transmembrane region" description="Helical" evidence="1">
    <location>
        <begin position="272"/>
        <end position="301"/>
    </location>
</feature>
<keyword evidence="1" id="KW-0812">Transmembrane</keyword>
<comment type="caution">
    <text evidence="2">The sequence shown here is derived from an EMBL/GenBank/DDBJ whole genome shotgun (WGS) entry which is preliminary data.</text>
</comment>
<evidence type="ECO:0000256" key="1">
    <source>
        <dbReference type="SAM" id="Phobius"/>
    </source>
</evidence>
<name>A0A011QJF1_9PROT</name>
<reference evidence="2 3" key="1">
    <citation type="submission" date="2014-02" db="EMBL/GenBank/DDBJ databases">
        <title>Expanding our view of genomic diversity in Candidatus Accumulibacter clades.</title>
        <authorList>
            <person name="Skennerton C.T."/>
            <person name="Barr J.J."/>
            <person name="Slater F.R."/>
            <person name="Bond P.L."/>
            <person name="Tyson G.W."/>
        </authorList>
    </citation>
    <scope>NUCLEOTIDE SEQUENCE [LARGE SCALE GENOMIC DNA]</scope>
    <source>
        <strain evidence="3">BA-92</strain>
    </source>
</reference>
<feature type="transmembrane region" description="Helical" evidence="1">
    <location>
        <begin position="109"/>
        <end position="129"/>
    </location>
</feature>
<dbReference type="AlphaFoldDB" id="A0A011QJF1"/>
<evidence type="ECO:0000313" key="3">
    <source>
        <dbReference type="Proteomes" id="UP000021816"/>
    </source>
</evidence>
<gene>
    <name evidence="2" type="ORF">AW10_02601</name>
</gene>
<dbReference type="InterPro" id="IPR021296">
    <property type="entry name" value="DUF2868"/>
</dbReference>
<evidence type="ECO:0008006" key="4">
    <source>
        <dbReference type="Google" id="ProtNLM"/>
    </source>
</evidence>
<dbReference type="Proteomes" id="UP000021816">
    <property type="component" value="Unassembled WGS sequence"/>
</dbReference>
<organism evidence="2 3">
    <name type="scientific">Candidatus Accumulibacter appositus</name>
    <dbReference type="NCBI Taxonomy" id="1454003"/>
    <lineage>
        <taxon>Bacteria</taxon>
        <taxon>Pseudomonadati</taxon>
        <taxon>Pseudomonadota</taxon>
        <taxon>Betaproteobacteria</taxon>
        <taxon>Candidatus Accumulibacter</taxon>
    </lineage>
</organism>